<evidence type="ECO:0000313" key="3">
    <source>
        <dbReference type="Proteomes" id="UP000289954"/>
    </source>
</evidence>
<keyword evidence="3" id="KW-1185">Reference proteome</keyword>
<sequence length="591" mass="61902">MPTPAQDLLALRISTLRSDVEKVRHAVELAERRNAQMAAISDVVESSSKAAYEGLAELNDVINQLRGFVRLNPLVEDALSESLVGVAADGTEVQLLDLVNGMSAQVEGIRSQVDAPRRPLVRVVRAQVDLKDRTGQLERSLDTRCRVLTTALDDLAARTAAGAPRELWSAFDTLLHEQARPLFVEYVDFLGGLTVRETGLDGRICEMSEFLLGGLASTRFVSIPASQSALSSAMDSVIKMGFPEWSVWGLPLAAHEVGVALWDDPMITDLRAAIREQVPAECDDAELAELFGDAFAAWTMGPAYGCAALLLRLQPHGADVRAHARPRDVDRARLVLGVLRSLTPPASDDGLSAAVETLASLWERTTRTLAPVTTAGGGDGGGVGGGEEPGGAGAGAAHEDDGLDARVAAAVQALHDADVTSAPLTPEQWQAVETLASLRERATRALAPAPLAGGGTGGAAPAEAGVPGGAGAAPGDDWVDALVTAAVQALRDVRLTYPPLTVEQWQAVEERRGDLARAPGDGPEPVVPARPETLLELLNAAWVARLEGDAGPDVLAAAVTRLWQHRSTGTSGLGTSGTGSSLPHRIGAGRQ</sequence>
<dbReference type="AlphaFoldDB" id="A0A402DMS5"/>
<accession>A0A402DMS5</accession>
<dbReference type="OrthoDB" id="3323815at2"/>
<feature type="region of interest" description="Disordered" evidence="1">
    <location>
        <begin position="567"/>
        <end position="591"/>
    </location>
</feature>
<reference evidence="2 3" key="1">
    <citation type="submission" date="2019-01" db="EMBL/GenBank/DDBJ databases">
        <title>Draft genome sequence of Cellulomonas takizawaensis strain TKZ-21.</title>
        <authorList>
            <person name="Yamamura H."/>
            <person name="Hayashi T."/>
            <person name="Hamada M."/>
            <person name="Serisawa Y."/>
            <person name="Matsuyama K."/>
            <person name="Nakagawa Y."/>
            <person name="Otoguro M."/>
            <person name="Yanagida F."/>
            <person name="Hayakawa M."/>
        </authorList>
    </citation>
    <scope>NUCLEOTIDE SEQUENCE [LARGE SCALE GENOMIC DNA]</scope>
    <source>
        <strain evidence="2 3">NBRC12680</strain>
    </source>
</reference>
<proteinExistence type="predicted"/>
<gene>
    <name evidence="2" type="ORF">CBZ_04720</name>
</gene>
<name>A0A402DMS5_9CELL</name>
<dbReference type="RefSeq" id="WP_130780017.1">
    <property type="nucleotide sequence ID" value="NZ_BIMR01000022.1"/>
</dbReference>
<comment type="caution">
    <text evidence="2">The sequence shown here is derived from an EMBL/GenBank/DDBJ whole genome shotgun (WGS) entry which is preliminary data.</text>
</comment>
<evidence type="ECO:0000256" key="1">
    <source>
        <dbReference type="SAM" id="MobiDB-lite"/>
    </source>
</evidence>
<evidence type="ECO:0000313" key="2">
    <source>
        <dbReference type="EMBL" id="GCE75416.1"/>
    </source>
</evidence>
<feature type="region of interest" description="Disordered" evidence="1">
    <location>
        <begin position="369"/>
        <end position="399"/>
    </location>
</feature>
<dbReference type="Proteomes" id="UP000289954">
    <property type="component" value="Unassembled WGS sequence"/>
</dbReference>
<feature type="compositionally biased region" description="Gly residues" evidence="1">
    <location>
        <begin position="375"/>
        <end position="394"/>
    </location>
</feature>
<dbReference type="EMBL" id="BIMR01000022">
    <property type="protein sequence ID" value="GCE75416.1"/>
    <property type="molecule type" value="Genomic_DNA"/>
</dbReference>
<organism evidence="2 3">
    <name type="scientific">Cellulomonas biazotea</name>
    <dbReference type="NCBI Taxonomy" id="1709"/>
    <lineage>
        <taxon>Bacteria</taxon>
        <taxon>Bacillati</taxon>
        <taxon>Actinomycetota</taxon>
        <taxon>Actinomycetes</taxon>
        <taxon>Micrococcales</taxon>
        <taxon>Cellulomonadaceae</taxon>
        <taxon>Cellulomonas</taxon>
    </lineage>
</organism>
<protein>
    <submittedName>
        <fullName evidence="2">Uncharacterized protein</fullName>
    </submittedName>
</protein>